<dbReference type="AlphaFoldDB" id="A0ABD3QE25"/>
<dbReference type="InterPro" id="IPR053188">
    <property type="entry name" value="FkbM_Methyltransferase"/>
</dbReference>
<feature type="domain" description="Methyltransferase FkbM" evidence="3">
    <location>
        <begin position="53"/>
        <end position="214"/>
    </location>
</feature>
<evidence type="ECO:0000313" key="5">
    <source>
        <dbReference type="Proteomes" id="UP001516023"/>
    </source>
</evidence>
<evidence type="ECO:0000313" key="4">
    <source>
        <dbReference type="EMBL" id="KAL3798071.1"/>
    </source>
</evidence>
<keyword evidence="2" id="KW-0732">Signal</keyword>
<feature type="transmembrane region" description="Helical" evidence="1">
    <location>
        <begin position="290"/>
        <end position="307"/>
    </location>
</feature>
<dbReference type="PANTHER" id="PTHR36973">
    <property type="entry name" value="SLL1456 PROTEIN-RELATED"/>
    <property type="match status" value="1"/>
</dbReference>
<dbReference type="SUPFAM" id="SSF53335">
    <property type="entry name" value="S-adenosyl-L-methionine-dependent methyltransferases"/>
    <property type="match status" value="1"/>
</dbReference>
<accession>A0ABD3QE25</accession>
<reference evidence="4 5" key="1">
    <citation type="journal article" date="2020" name="G3 (Bethesda)">
        <title>Improved Reference Genome for Cyclotella cryptica CCMP332, a Model for Cell Wall Morphogenesis, Salinity Adaptation, and Lipid Production in Diatoms (Bacillariophyta).</title>
        <authorList>
            <person name="Roberts W.R."/>
            <person name="Downey K.M."/>
            <person name="Ruck E.C."/>
            <person name="Traller J.C."/>
            <person name="Alverson A.J."/>
        </authorList>
    </citation>
    <scope>NUCLEOTIDE SEQUENCE [LARGE SCALE GENOMIC DNA]</scope>
    <source>
        <strain evidence="4 5">CCMP332</strain>
    </source>
</reference>
<protein>
    <recommendedName>
        <fullName evidence="3">Methyltransferase FkbM domain-containing protein</fullName>
    </recommendedName>
</protein>
<dbReference type="InterPro" id="IPR006342">
    <property type="entry name" value="FkbM_mtfrase"/>
</dbReference>
<dbReference type="InterPro" id="IPR029063">
    <property type="entry name" value="SAM-dependent_MTases_sf"/>
</dbReference>
<evidence type="ECO:0000259" key="3">
    <source>
        <dbReference type="Pfam" id="PF05050"/>
    </source>
</evidence>
<comment type="caution">
    <text evidence="4">The sequence shown here is derived from an EMBL/GenBank/DDBJ whole genome shotgun (WGS) entry which is preliminary data.</text>
</comment>
<keyword evidence="1" id="KW-1133">Transmembrane helix</keyword>
<dbReference type="Proteomes" id="UP001516023">
    <property type="component" value="Unassembled WGS sequence"/>
</dbReference>
<evidence type="ECO:0000256" key="2">
    <source>
        <dbReference type="SAM" id="SignalP"/>
    </source>
</evidence>
<organism evidence="4 5">
    <name type="scientific">Cyclotella cryptica</name>
    <dbReference type="NCBI Taxonomy" id="29204"/>
    <lineage>
        <taxon>Eukaryota</taxon>
        <taxon>Sar</taxon>
        <taxon>Stramenopiles</taxon>
        <taxon>Ochrophyta</taxon>
        <taxon>Bacillariophyta</taxon>
        <taxon>Coscinodiscophyceae</taxon>
        <taxon>Thalassiosirophycidae</taxon>
        <taxon>Stephanodiscales</taxon>
        <taxon>Stephanodiscaceae</taxon>
        <taxon>Cyclotella</taxon>
    </lineage>
</organism>
<dbReference type="Pfam" id="PF05050">
    <property type="entry name" value="Methyltransf_21"/>
    <property type="match status" value="1"/>
</dbReference>
<feature type="signal peptide" evidence="2">
    <location>
        <begin position="1"/>
        <end position="29"/>
    </location>
</feature>
<evidence type="ECO:0000256" key="1">
    <source>
        <dbReference type="SAM" id="Phobius"/>
    </source>
</evidence>
<keyword evidence="5" id="KW-1185">Reference proteome</keyword>
<proteinExistence type="predicted"/>
<dbReference type="NCBIfam" id="TIGR01444">
    <property type="entry name" value="fkbM_fam"/>
    <property type="match status" value="1"/>
</dbReference>
<sequence length="319" mass="35665">MMPSVILPSISHLLIATFSLSSTIPHVHADNEIAVLRAFHQAYPEWKPRGVVDVGANKGGWTTNIQQLFPNVTTMMVEASPFNTQHLEETKTKFGGAVDYRIALLSSTDGDTVEFFDNPRTNTGNSMFQENSHHFVNVKPQRRTTSKLDTLVSSMPHIDYLKLDVQGAELMVLSGATETLKRTTCVQLEVSIIEYNKGGACWYEIESLLRQHGFFLYDMGDLTRNEVAFHTKAVGQLDVLYIRPSSDFMPQWLVDNKVQFCGSSREAMAIRGGQDDVAAVDSMCAERPQSRLMLVGLVTFLAGYFVGRKKDRSMGMKKN</sequence>
<dbReference type="PANTHER" id="PTHR36973:SF4">
    <property type="entry name" value="NODULATION PROTEIN"/>
    <property type="match status" value="1"/>
</dbReference>
<dbReference type="EMBL" id="JABMIG020000049">
    <property type="protein sequence ID" value="KAL3798071.1"/>
    <property type="molecule type" value="Genomic_DNA"/>
</dbReference>
<feature type="chain" id="PRO_5044764640" description="Methyltransferase FkbM domain-containing protein" evidence="2">
    <location>
        <begin position="30"/>
        <end position="319"/>
    </location>
</feature>
<keyword evidence="1" id="KW-0812">Transmembrane</keyword>
<name>A0ABD3QE25_9STRA</name>
<gene>
    <name evidence="4" type="ORF">HJC23_012362</name>
</gene>
<keyword evidence="1" id="KW-0472">Membrane</keyword>
<dbReference type="Gene3D" id="3.40.50.150">
    <property type="entry name" value="Vaccinia Virus protein VP39"/>
    <property type="match status" value="1"/>
</dbReference>